<dbReference type="SMART" id="SM00830">
    <property type="entry name" value="CM_2"/>
    <property type="match status" value="1"/>
</dbReference>
<evidence type="ECO:0000259" key="20">
    <source>
        <dbReference type="PROSITE" id="PS51168"/>
    </source>
</evidence>
<gene>
    <name evidence="23" type="primary">pheA</name>
    <name evidence="23" type="ORF">H8E19_01425</name>
</gene>
<dbReference type="PIRSF" id="PIRSF001500">
    <property type="entry name" value="Chor_mut_pdt_Ppr"/>
    <property type="match status" value="1"/>
</dbReference>
<evidence type="ECO:0000256" key="19">
    <source>
        <dbReference type="SAM" id="Coils"/>
    </source>
</evidence>
<evidence type="ECO:0000256" key="17">
    <source>
        <dbReference type="ARBA" id="ARBA00047848"/>
    </source>
</evidence>
<feature type="domain" description="Chorismate mutase" evidence="20">
    <location>
        <begin position="1"/>
        <end position="83"/>
    </location>
</feature>
<evidence type="ECO:0000256" key="8">
    <source>
        <dbReference type="ARBA" id="ARBA00022490"/>
    </source>
</evidence>
<dbReference type="AlphaFoldDB" id="A0A8J6MVI8"/>
<dbReference type="GO" id="GO:0046417">
    <property type="term" value="P:chorismate metabolic process"/>
    <property type="evidence" value="ECO:0007669"/>
    <property type="project" value="InterPro"/>
</dbReference>
<dbReference type="NCBIfam" id="NF008865">
    <property type="entry name" value="PRK11898.1"/>
    <property type="match status" value="1"/>
</dbReference>
<evidence type="ECO:0000256" key="6">
    <source>
        <dbReference type="ARBA" id="ARBA00013147"/>
    </source>
</evidence>
<dbReference type="InterPro" id="IPR002701">
    <property type="entry name" value="CM_II_prokaryot"/>
</dbReference>
<dbReference type="PROSITE" id="PS51171">
    <property type="entry name" value="PREPHENATE_DEHYDR_3"/>
    <property type="match status" value="1"/>
</dbReference>
<evidence type="ECO:0000259" key="22">
    <source>
        <dbReference type="PROSITE" id="PS51671"/>
    </source>
</evidence>
<evidence type="ECO:0000256" key="5">
    <source>
        <dbReference type="ARBA" id="ARBA00004817"/>
    </source>
</evidence>
<dbReference type="Pfam" id="PF01817">
    <property type="entry name" value="CM_2"/>
    <property type="match status" value="1"/>
</dbReference>
<keyword evidence="9" id="KW-0028">Amino-acid biosynthesis</keyword>
<evidence type="ECO:0000256" key="1">
    <source>
        <dbReference type="ARBA" id="ARBA00000824"/>
    </source>
</evidence>
<dbReference type="Gene3D" id="3.30.70.260">
    <property type="match status" value="1"/>
</dbReference>
<comment type="subcellular location">
    <subcellularLocation>
        <location evidence="3">Cytoplasm</location>
    </subcellularLocation>
</comment>
<evidence type="ECO:0000256" key="11">
    <source>
        <dbReference type="ARBA" id="ARBA00023222"/>
    </source>
</evidence>
<comment type="catalytic activity">
    <reaction evidence="17">
        <text>prephenate + H(+) = 3-phenylpyruvate + CO2 + H2O</text>
        <dbReference type="Rhea" id="RHEA:21648"/>
        <dbReference type="ChEBI" id="CHEBI:15377"/>
        <dbReference type="ChEBI" id="CHEBI:15378"/>
        <dbReference type="ChEBI" id="CHEBI:16526"/>
        <dbReference type="ChEBI" id="CHEBI:18005"/>
        <dbReference type="ChEBI" id="CHEBI:29934"/>
        <dbReference type="EC" id="4.2.1.51"/>
    </reaction>
</comment>
<keyword evidence="14" id="KW-0511">Multifunctional enzyme</keyword>
<feature type="domain" description="ACT" evidence="22">
    <location>
        <begin position="271"/>
        <end position="343"/>
    </location>
</feature>
<feature type="coiled-coil region" evidence="19">
    <location>
        <begin position="3"/>
        <end position="61"/>
    </location>
</feature>
<evidence type="ECO:0000259" key="21">
    <source>
        <dbReference type="PROSITE" id="PS51171"/>
    </source>
</evidence>
<sequence length="351" mass="40159">MSLKEIRKNIDNIDSQIMQLLNNRMEQVLLAKKFKTEIEDNKREKEVLDRIEKNATDLINSEFMEKVYAEIIRESKRLQQNNFEIIAFQGEHGAYSEVASREWNRDLIPFPCITFAEVFEGVQTGLYEYGIVPVENTLGGSVAQVNHLLIDTDLNVVGAIELPVHHCLLALPGTDHREIRSVYSHPQALSQCRRFLQRNKLEPLSFSDTAGAAKMLAEKRPKQTAAIASRLSAKLYNLEIMKEKVEDLDRNMTRFLVLSKEESEEEGDKCSIVFATEHKAGTLFNVLHAFAKKDISLTRIESIPNEPGDYAFFLDFEGSSKNNKVVEALKEVKRITTNFRLMGCYKERRAK</sequence>
<comment type="caution">
    <text evidence="23">The sequence shown here is derived from an EMBL/GenBank/DDBJ whole genome shotgun (WGS) entry which is preliminary data.</text>
</comment>
<keyword evidence="12" id="KW-0413">Isomerase</keyword>
<organism evidence="23 24">
    <name type="scientific">Candidatus Desulfacyla euxinica</name>
    <dbReference type="NCBI Taxonomy" id="2841693"/>
    <lineage>
        <taxon>Bacteria</taxon>
        <taxon>Deltaproteobacteria</taxon>
        <taxon>Candidatus Desulfacyla</taxon>
    </lineage>
</organism>
<evidence type="ECO:0000256" key="9">
    <source>
        <dbReference type="ARBA" id="ARBA00022605"/>
    </source>
</evidence>
<evidence type="ECO:0000313" key="23">
    <source>
        <dbReference type="EMBL" id="MBC8176037.1"/>
    </source>
</evidence>
<dbReference type="InterPro" id="IPR018528">
    <property type="entry name" value="Preph_deHydtase_CS"/>
</dbReference>
<dbReference type="PANTHER" id="PTHR21022">
    <property type="entry name" value="PREPHENATE DEHYDRATASE P PROTEIN"/>
    <property type="match status" value="1"/>
</dbReference>
<dbReference type="Pfam" id="PF00800">
    <property type="entry name" value="PDT"/>
    <property type="match status" value="1"/>
</dbReference>
<dbReference type="Proteomes" id="UP000650524">
    <property type="component" value="Unassembled WGS sequence"/>
</dbReference>
<evidence type="ECO:0000256" key="16">
    <source>
        <dbReference type="ARBA" id="ARBA00031520"/>
    </source>
</evidence>
<dbReference type="PROSITE" id="PS51168">
    <property type="entry name" value="CHORISMATE_MUT_2"/>
    <property type="match status" value="1"/>
</dbReference>
<keyword evidence="11" id="KW-0584">Phenylalanine biosynthesis</keyword>
<comment type="catalytic activity">
    <reaction evidence="1">
        <text>chorismate = prephenate</text>
        <dbReference type="Rhea" id="RHEA:13897"/>
        <dbReference type="ChEBI" id="CHEBI:29748"/>
        <dbReference type="ChEBI" id="CHEBI:29934"/>
        <dbReference type="EC" id="5.4.99.5"/>
    </reaction>
</comment>
<dbReference type="PANTHER" id="PTHR21022:SF19">
    <property type="entry name" value="PREPHENATE DEHYDRATASE-RELATED"/>
    <property type="match status" value="1"/>
</dbReference>
<feature type="domain" description="Prephenate dehydratase" evidence="21">
    <location>
        <begin position="85"/>
        <end position="260"/>
    </location>
</feature>
<dbReference type="EMBL" id="JACNJD010000076">
    <property type="protein sequence ID" value="MBC8176037.1"/>
    <property type="molecule type" value="Genomic_DNA"/>
</dbReference>
<dbReference type="Gene3D" id="3.40.190.10">
    <property type="entry name" value="Periplasmic binding protein-like II"/>
    <property type="match status" value="2"/>
</dbReference>
<dbReference type="SUPFAM" id="SSF53850">
    <property type="entry name" value="Periplasmic binding protein-like II"/>
    <property type="match status" value="1"/>
</dbReference>
<evidence type="ECO:0000256" key="14">
    <source>
        <dbReference type="ARBA" id="ARBA00023268"/>
    </source>
</evidence>
<keyword evidence="13 23" id="KW-0456">Lyase</keyword>
<dbReference type="CDD" id="cd13631">
    <property type="entry name" value="PBP2_Ct-PDT_like"/>
    <property type="match status" value="1"/>
</dbReference>
<dbReference type="UniPathway" id="UPA00121">
    <property type="reaction ID" value="UER00345"/>
</dbReference>
<dbReference type="InterPro" id="IPR036979">
    <property type="entry name" value="CM_dom_sf"/>
</dbReference>
<keyword evidence="10" id="KW-0057">Aromatic amino acid biosynthesis</keyword>
<evidence type="ECO:0000256" key="15">
    <source>
        <dbReference type="ARBA" id="ARBA00031175"/>
    </source>
</evidence>
<dbReference type="PROSITE" id="PS51671">
    <property type="entry name" value="ACT"/>
    <property type="match status" value="1"/>
</dbReference>
<evidence type="ECO:0000256" key="3">
    <source>
        <dbReference type="ARBA" id="ARBA00004496"/>
    </source>
</evidence>
<comment type="pathway">
    <text evidence="4">Amino-acid biosynthesis; L-phenylalanine biosynthesis; phenylpyruvate from prephenate: step 1/1.</text>
</comment>
<dbReference type="PROSITE" id="PS00857">
    <property type="entry name" value="PREPHENATE_DEHYDR_1"/>
    <property type="match status" value="1"/>
</dbReference>
<evidence type="ECO:0000256" key="2">
    <source>
        <dbReference type="ARBA" id="ARBA00002364"/>
    </source>
</evidence>
<feature type="site" description="Essential for prephenate dehydratase activity" evidence="18">
    <location>
        <position position="253"/>
    </location>
</feature>
<comment type="function">
    <text evidence="2">Catalyzes the Claisen rearrangement of chorismate to prephenate and the decarboxylation/dehydration of prephenate to phenylpyruvate.</text>
</comment>
<name>A0A8J6MVI8_9DELT</name>
<dbReference type="CDD" id="cd04905">
    <property type="entry name" value="ACT_CM-PDT"/>
    <property type="match status" value="1"/>
</dbReference>
<dbReference type="Gene3D" id="1.20.59.10">
    <property type="entry name" value="Chorismate mutase"/>
    <property type="match status" value="1"/>
</dbReference>
<dbReference type="InterPro" id="IPR001086">
    <property type="entry name" value="Preph_deHydtase"/>
</dbReference>
<dbReference type="SUPFAM" id="SSF48600">
    <property type="entry name" value="Chorismate mutase II"/>
    <property type="match status" value="1"/>
</dbReference>
<evidence type="ECO:0000256" key="10">
    <source>
        <dbReference type="ARBA" id="ARBA00023141"/>
    </source>
</evidence>
<dbReference type="FunFam" id="3.40.190.10:FF:000034">
    <property type="entry name" value="Chorismate mutase/prephenate dehydratase"/>
    <property type="match status" value="1"/>
</dbReference>
<dbReference type="UniPathway" id="UPA00120">
    <property type="reaction ID" value="UER00203"/>
</dbReference>
<dbReference type="EC" id="4.2.1.51" evidence="6"/>
<evidence type="ECO:0000256" key="7">
    <source>
        <dbReference type="ARBA" id="ARBA00014401"/>
    </source>
</evidence>
<dbReference type="GO" id="GO:0004106">
    <property type="term" value="F:chorismate mutase activity"/>
    <property type="evidence" value="ECO:0007669"/>
    <property type="project" value="UniProtKB-EC"/>
</dbReference>
<reference evidence="23 24" key="1">
    <citation type="submission" date="2020-08" db="EMBL/GenBank/DDBJ databases">
        <title>Bridging the membrane lipid divide: bacteria of the FCB group superphylum have the potential to synthesize archaeal ether lipids.</title>
        <authorList>
            <person name="Villanueva L."/>
            <person name="Von Meijenfeldt F.A.B."/>
            <person name="Westbye A.B."/>
            <person name="Yadav S."/>
            <person name="Hopmans E.C."/>
            <person name="Dutilh B.E."/>
            <person name="Sinninghe Damste J.S."/>
        </authorList>
    </citation>
    <scope>NUCLEOTIDE SEQUENCE [LARGE SCALE GENOMIC DNA]</scope>
    <source>
        <strain evidence="23">NIOZ-UU27</strain>
    </source>
</reference>
<dbReference type="GO" id="GO:0005737">
    <property type="term" value="C:cytoplasm"/>
    <property type="evidence" value="ECO:0007669"/>
    <property type="project" value="UniProtKB-SubCell"/>
</dbReference>
<comment type="pathway">
    <text evidence="5">Metabolic intermediate biosynthesis; prephenate biosynthesis; prephenate from chorismate: step 1/1.</text>
</comment>
<protein>
    <recommendedName>
        <fullName evidence="7">Bifunctional chorismate mutase/prephenate dehydratase</fullName>
        <ecNumber evidence="6">4.2.1.51</ecNumber>
    </recommendedName>
    <alternativeName>
        <fullName evidence="16">Chorismate mutase-prephenate dehydratase</fullName>
    </alternativeName>
    <alternativeName>
        <fullName evidence="15">p-protein</fullName>
    </alternativeName>
</protein>
<proteinExistence type="predicted"/>
<evidence type="ECO:0000256" key="4">
    <source>
        <dbReference type="ARBA" id="ARBA00004741"/>
    </source>
</evidence>
<dbReference type="GO" id="GO:0009094">
    <property type="term" value="P:L-phenylalanine biosynthetic process"/>
    <property type="evidence" value="ECO:0007669"/>
    <property type="project" value="UniProtKB-UniPathway"/>
</dbReference>
<dbReference type="InterPro" id="IPR002912">
    <property type="entry name" value="ACT_dom"/>
</dbReference>
<dbReference type="GO" id="GO:0004664">
    <property type="term" value="F:prephenate dehydratase activity"/>
    <property type="evidence" value="ECO:0007669"/>
    <property type="project" value="UniProtKB-EC"/>
</dbReference>
<evidence type="ECO:0000256" key="18">
    <source>
        <dbReference type="PIRSR" id="PIRSR001500-2"/>
    </source>
</evidence>
<evidence type="ECO:0000256" key="12">
    <source>
        <dbReference type="ARBA" id="ARBA00023235"/>
    </source>
</evidence>
<keyword evidence="8" id="KW-0963">Cytoplasm</keyword>
<accession>A0A8J6MVI8</accession>
<keyword evidence="19" id="KW-0175">Coiled coil</keyword>
<evidence type="ECO:0000313" key="24">
    <source>
        <dbReference type="Proteomes" id="UP000650524"/>
    </source>
</evidence>
<dbReference type="SUPFAM" id="SSF55021">
    <property type="entry name" value="ACT-like"/>
    <property type="match status" value="1"/>
</dbReference>
<dbReference type="InterPro" id="IPR008242">
    <property type="entry name" value="Chor_mutase/pphenate_deHydtase"/>
</dbReference>
<dbReference type="InterPro" id="IPR045865">
    <property type="entry name" value="ACT-like_dom_sf"/>
</dbReference>
<evidence type="ECO:0000256" key="13">
    <source>
        <dbReference type="ARBA" id="ARBA00023239"/>
    </source>
</evidence>
<dbReference type="InterPro" id="IPR036263">
    <property type="entry name" value="Chorismate_II_sf"/>
</dbReference>